<dbReference type="InterPro" id="IPR023210">
    <property type="entry name" value="NADP_OxRdtase_dom"/>
</dbReference>
<organism evidence="4">
    <name type="scientific">Arcella intermedia</name>
    <dbReference type="NCBI Taxonomy" id="1963864"/>
    <lineage>
        <taxon>Eukaryota</taxon>
        <taxon>Amoebozoa</taxon>
        <taxon>Tubulinea</taxon>
        <taxon>Elardia</taxon>
        <taxon>Arcellinida</taxon>
        <taxon>Sphaerothecina</taxon>
        <taxon>Arcellidae</taxon>
        <taxon>Arcella</taxon>
    </lineage>
</organism>
<dbReference type="AlphaFoldDB" id="A0A6B2LCV4"/>
<dbReference type="SUPFAM" id="SSF51430">
    <property type="entry name" value="NAD(P)-linked oxidoreductase"/>
    <property type="match status" value="1"/>
</dbReference>
<dbReference type="PIRSF" id="PIRSF000097">
    <property type="entry name" value="AKR"/>
    <property type="match status" value="1"/>
</dbReference>
<proteinExistence type="predicted"/>
<evidence type="ECO:0000313" key="4">
    <source>
        <dbReference type="EMBL" id="NDV34872.1"/>
    </source>
</evidence>
<dbReference type="InterPro" id="IPR036812">
    <property type="entry name" value="NAD(P)_OxRdtase_dom_sf"/>
</dbReference>
<feature type="domain" description="NADP-dependent oxidoreductase" evidence="3">
    <location>
        <begin position="7"/>
        <end position="235"/>
    </location>
</feature>
<dbReference type="PANTHER" id="PTHR43827:SF8">
    <property type="entry name" value="ALDO_KETO REDUCTASE FAMILY PROTEIN"/>
    <property type="match status" value="1"/>
</dbReference>
<dbReference type="CDD" id="cd19071">
    <property type="entry name" value="AKR_AKR1-5-like"/>
    <property type="match status" value="1"/>
</dbReference>
<evidence type="ECO:0000256" key="2">
    <source>
        <dbReference type="PIRSR" id="PIRSR000097-3"/>
    </source>
</evidence>
<reference evidence="4" key="1">
    <citation type="journal article" date="2020" name="J. Eukaryot. Microbiol.">
        <title>De novo Sequencing, Assembly and Annotation of the Transcriptome for the Free-Living Testate Amoeba Arcella intermedia.</title>
        <authorList>
            <person name="Ribeiro G.M."/>
            <person name="Porfirio-Sousa A.L."/>
            <person name="Maurer-Alcala X.X."/>
            <person name="Katz L.A."/>
            <person name="Lahr D.J.G."/>
        </authorList>
    </citation>
    <scope>NUCLEOTIDE SEQUENCE</scope>
</reference>
<dbReference type="PRINTS" id="PR00069">
    <property type="entry name" value="ALDKETRDTASE"/>
</dbReference>
<dbReference type="Gene3D" id="3.20.20.100">
    <property type="entry name" value="NADP-dependent oxidoreductase domain"/>
    <property type="match status" value="1"/>
</dbReference>
<feature type="site" description="Lowers pKa of active site Tyr" evidence="2">
    <location>
        <position position="35"/>
    </location>
</feature>
<evidence type="ECO:0000256" key="1">
    <source>
        <dbReference type="PIRSR" id="PIRSR000097-2"/>
    </source>
</evidence>
<evidence type="ECO:0000259" key="3">
    <source>
        <dbReference type="Pfam" id="PF00248"/>
    </source>
</evidence>
<dbReference type="EMBL" id="GIBP01005903">
    <property type="protein sequence ID" value="NDV34872.1"/>
    <property type="molecule type" value="Transcribed_RNA"/>
</dbReference>
<dbReference type="PANTHER" id="PTHR43827">
    <property type="entry name" value="2,5-DIKETO-D-GLUCONIC ACID REDUCTASE"/>
    <property type="match status" value="1"/>
</dbReference>
<sequence>MFDSASDTGPWYKTETILAQLHPLINREDLTIITKLHPQDHGTHSSEESIKKSLDNLKSTYIDIYLIHFPYCSPNMCNERSEGTWEDSWRVMEHYYEMGILKAIGVSNFQLPDLQKLWNIAKIKPMVVENWYDPYFRDDQVLDFCKSHGIQFFSYSSLGSQWEMKLGYNPIFKDPTLQAIALNHHKSVVQVVLKWLLQKEIVVLPRSHNREHIQQNLYLFDWSLTDTEMQLIDSLKNQYTY</sequence>
<accession>A0A6B2LCV4</accession>
<name>A0A6B2LCV4_9EUKA</name>
<dbReference type="InterPro" id="IPR020471">
    <property type="entry name" value="AKR"/>
</dbReference>
<dbReference type="Pfam" id="PF00248">
    <property type="entry name" value="Aldo_ket_red"/>
    <property type="match status" value="1"/>
</dbReference>
<feature type="binding site" evidence="1">
    <location>
        <position position="68"/>
    </location>
    <ligand>
        <name>substrate</name>
    </ligand>
</feature>
<dbReference type="GO" id="GO:0016491">
    <property type="term" value="F:oxidoreductase activity"/>
    <property type="evidence" value="ECO:0007669"/>
    <property type="project" value="InterPro"/>
</dbReference>
<protein>
    <recommendedName>
        <fullName evidence="3">NADP-dependent oxidoreductase domain-containing protein</fullName>
    </recommendedName>
</protein>